<dbReference type="GO" id="GO:0008311">
    <property type="term" value="F:double-stranded DNA 3'-5' DNA exonuclease activity"/>
    <property type="evidence" value="ECO:0007669"/>
    <property type="project" value="TreeGrafter"/>
</dbReference>
<feature type="binding site" evidence="5">
    <location>
        <position position="49"/>
    </location>
    <ligand>
        <name>Mg(2+)</name>
        <dbReference type="ChEBI" id="CHEBI:18420"/>
        <label>1</label>
    </ligand>
</feature>
<name>A0A9P6CN66_9AGAR</name>
<keyword evidence="5" id="KW-0464">Manganese</keyword>
<dbReference type="GO" id="GO:0046872">
    <property type="term" value="F:metal ion binding"/>
    <property type="evidence" value="ECO:0007669"/>
    <property type="project" value="UniProtKB-KW"/>
</dbReference>
<feature type="non-terminal residue" evidence="9">
    <location>
        <position position="432"/>
    </location>
</feature>
<feature type="binding site" evidence="5">
    <location>
        <position position="191"/>
    </location>
    <ligand>
        <name>Mg(2+)</name>
        <dbReference type="ChEBI" id="CHEBI:18420"/>
        <label>1</label>
    </ligand>
</feature>
<evidence type="ECO:0000256" key="7">
    <source>
        <dbReference type="SAM" id="MobiDB-lite"/>
    </source>
</evidence>
<evidence type="ECO:0000256" key="5">
    <source>
        <dbReference type="PIRSR" id="PIRSR604808-2"/>
    </source>
</evidence>
<dbReference type="Proteomes" id="UP000807469">
    <property type="component" value="Unassembled WGS sequence"/>
</dbReference>
<proteinExistence type="inferred from homology"/>
<dbReference type="Gene3D" id="3.60.10.10">
    <property type="entry name" value="Endonuclease/exonuclease/phosphatase"/>
    <property type="match status" value="1"/>
</dbReference>
<dbReference type="OrthoDB" id="416119at2759"/>
<dbReference type="AlphaFoldDB" id="A0A9P6CN66"/>
<evidence type="ECO:0000256" key="4">
    <source>
        <dbReference type="ARBA" id="ARBA00022842"/>
    </source>
</evidence>
<feature type="binding site" evidence="5">
    <location>
        <position position="189"/>
    </location>
    <ligand>
        <name>Mg(2+)</name>
        <dbReference type="ChEBI" id="CHEBI:18420"/>
        <label>1</label>
    </ligand>
</feature>
<evidence type="ECO:0000256" key="6">
    <source>
        <dbReference type="PIRSR" id="PIRSR604808-3"/>
    </source>
</evidence>
<feature type="region of interest" description="Disordered" evidence="7">
    <location>
        <begin position="1"/>
        <end position="20"/>
    </location>
</feature>
<evidence type="ECO:0000313" key="9">
    <source>
        <dbReference type="EMBL" id="KAF9472507.1"/>
    </source>
</evidence>
<evidence type="ECO:0000259" key="8">
    <source>
        <dbReference type="Pfam" id="PF03372"/>
    </source>
</evidence>
<feature type="site" description="Transition state stabilizer" evidence="6">
    <location>
        <position position="191"/>
    </location>
</feature>
<dbReference type="CDD" id="cd09076">
    <property type="entry name" value="L1-EN"/>
    <property type="match status" value="1"/>
</dbReference>
<comment type="caution">
    <text evidence="9">The sequence shown here is derived from an EMBL/GenBank/DDBJ whole genome shotgun (WGS) entry which is preliminary data.</text>
</comment>
<reference evidence="9" key="1">
    <citation type="submission" date="2020-11" db="EMBL/GenBank/DDBJ databases">
        <authorList>
            <consortium name="DOE Joint Genome Institute"/>
            <person name="Ahrendt S."/>
            <person name="Riley R."/>
            <person name="Andreopoulos W."/>
            <person name="Labutti K."/>
            <person name="Pangilinan J."/>
            <person name="Ruiz-Duenas F.J."/>
            <person name="Barrasa J.M."/>
            <person name="Sanchez-Garcia M."/>
            <person name="Camarero S."/>
            <person name="Miyauchi S."/>
            <person name="Serrano A."/>
            <person name="Linde D."/>
            <person name="Babiker R."/>
            <person name="Drula E."/>
            <person name="Ayuso-Fernandez I."/>
            <person name="Pacheco R."/>
            <person name="Padilla G."/>
            <person name="Ferreira P."/>
            <person name="Barriuso J."/>
            <person name="Kellner H."/>
            <person name="Castanera R."/>
            <person name="Alfaro M."/>
            <person name="Ramirez L."/>
            <person name="Pisabarro A.G."/>
            <person name="Kuo A."/>
            <person name="Tritt A."/>
            <person name="Lipzen A."/>
            <person name="He G."/>
            <person name="Yan M."/>
            <person name="Ng V."/>
            <person name="Cullen D."/>
            <person name="Martin F."/>
            <person name="Rosso M.-N."/>
            <person name="Henrissat B."/>
            <person name="Hibbett D."/>
            <person name="Martinez A.T."/>
            <person name="Grigoriev I.V."/>
        </authorList>
    </citation>
    <scope>NUCLEOTIDE SEQUENCE</scope>
    <source>
        <strain evidence="9">CIRM-BRFM 674</strain>
    </source>
</reference>
<dbReference type="GO" id="GO:0006284">
    <property type="term" value="P:base-excision repair"/>
    <property type="evidence" value="ECO:0007669"/>
    <property type="project" value="TreeGrafter"/>
</dbReference>
<dbReference type="PANTHER" id="PTHR22748">
    <property type="entry name" value="AP ENDONUCLEASE"/>
    <property type="match status" value="1"/>
</dbReference>
<evidence type="ECO:0000256" key="3">
    <source>
        <dbReference type="ARBA" id="ARBA00022801"/>
    </source>
</evidence>
<comment type="similarity">
    <text evidence="1">Belongs to the DNA repair enzymes AP/ExoA family.</text>
</comment>
<dbReference type="GO" id="GO:0008081">
    <property type="term" value="F:phosphoric diester hydrolase activity"/>
    <property type="evidence" value="ECO:0007669"/>
    <property type="project" value="TreeGrafter"/>
</dbReference>
<dbReference type="GO" id="GO:0003906">
    <property type="term" value="F:DNA-(apurinic or apyrimidinic site) endonuclease activity"/>
    <property type="evidence" value="ECO:0007669"/>
    <property type="project" value="TreeGrafter"/>
</dbReference>
<feature type="binding site" evidence="5">
    <location>
        <position position="80"/>
    </location>
    <ligand>
        <name>Mg(2+)</name>
        <dbReference type="ChEBI" id="CHEBI:18420"/>
        <label>1</label>
    </ligand>
</feature>
<dbReference type="InterPro" id="IPR005135">
    <property type="entry name" value="Endo/exonuclease/phosphatase"/>
</dbReference>
<dbReference type="EMBL" id="MU155528">
    <property type="protein sequence ID" value="KAF9472507.1"/>
    <property type="molecule type" value="Genomic_DNA"/>
</dbReference>
<keyword evidence="4 5" id="KW-0460">Magnesium</keyword>
<dbReference type="InterPro" id="IPR004808">
    <property type="entry name" value="AP_endonuc_1"/>
</dbReference>
<dbReference type="GO" id="GO:0005634">
    <property type="term" value="C:nucleus"/>
    <property type="evidence" value="ECO:0007669"/>
    <property type="project" value="TreeGrafter"/>
</dbReference>
<accession>A0A9P6CN66</accession>
<keyword evidence="3" id="KW-0378">Hydrolase</keyword>
<comment type="cofactor">
    <cofactor evidence="5">
        <name>Mg(2+)</name>
        <dbReference type="ChEBI" id="CHEBI:18420"/>
    </cofactor>
    <cofactor evidence="5">
        <name>Mn(2+)</name>
        <dbReference type="ChEBI" id="CHEBI:29035"/>
    </cofactor>
    <text evidence="5">Probably binds two magnesium or manganese ions per subunit.</text>
</comment>
<protein>
    <submittedName>
        <fullName evidence="9">DNase I-like protein</fullName>
    </submittedName>
</protein>
<sequence>MPGGITIPIPTTRDASPPEHSDTATQIIEHVGISPQHKTRAALKIATLNMRGRFSRGIDKWMHINQIMRAQKIGVLCLQETHLSPEDTESIHNLFGKRLQVYCSINPAQPNAAGIAIVINKDLAKSDTAQATELVPGRALLVVLPWHPNHTINILGIYAPNIPAENTYFWEKLLLDLRDMPTPDIMLGDFNMVEDALDRLPPKRDARNSVEALSQIKLSAGLVDGWRNTYPTQLQYTYAQSVRQGAAHSRIDRIYVKGLAMRFTGEWETCTPGIPTDHQMVTMRLSDQSLPFIGKGKWNFPLHLLSSKTCLNQLTELCAKALSDITDIIQWLPTYNAQTIFEKLKSDIKNYAIIEGRRATLAIDKQIASLSNQKYSILNNPDINLESRQLQASIIQENIKVLADLKHRKARDELHAKFEIESEIASSGFWAR</sequence>
<gene>
    <name evidence="9" type="ORF">BDN70DRAFT_818550</name>
</gene>
<evidence type="ECO:0000313" key="10">
    <source>
        <dbReference type="Proteomes" id="UP000807469"/>
    </source>
</evidence>
<dbReference type="SUPFAM" id="SSF56219">
    <property type="entry name" value="DNase I-like"/>
    <property type="match status" value="1"/>
</dbReference>
<organism evidence="9 10">
    <name type="scientific">Pholiota conissans</name>
    <dbReference type="NCBI Taxonomy" id="109636"/>
    <lineage>
        <taxon>Eukaryota</taxon>
        <taxon>Fungi</taxon>
        <taxon>Dikarya</taxon>
        <taxon>Basidiomycota</taxon>
        <taxon>Agaricomycotina</taxon>
        <taxon>Agaricomycetes</taxon>
        <taxon>Agaricomycetidae</taxon>
        <taxon>Agaricales</taxon>
        <taxon>Agaricineae</taxon>
        <taxon>Strophariaceae</taxon>
        <taxon>Pholiota</taxon>
    </lineage>
</organism>
<evidence type="ECO:0000256" key="2">
    <source>
        <dbReference type="ARBA" id="ARBA00022723"/>
    </source>
</evidence>
<dbReference type="PANTHER" id="PTHR22748:SF26">
    <property type="entry name" value="ENDONUCLEASE_EXONUCLEASE_PHOSPHATASE DOMAIN-CONTAINING PROTEIN"/>
    <property type="match status" value="1"/>
</dbReference>
<evidence type="ECO:0000256" key="1">
    <source>
        <dbReference type="ARBA" id="ARBA00007092"/>
    </source>
</evidence>
<keyword evidence="2 5" id="KW-0479">Metal-binding</keyword>
<dbReference type="Pfam" id="PF03372">
    <property type="entry name" value="Exo_endo_phos"/>
    <property type="match status" value="1"/>
</dbReference>
<feature type="domain" description="Endonuclease/exonuclease/phosphatase" evidence="8">
    <location>
        <begin position="47"/>
        <end position="278"/>
    </location>
</feature>
<keyword evidence="10" id="KW-1185">Reference proteome</keyword>
<feature type="site" description="Important for catalytic activity" evidence="6">
    <location>
        <position position="252"/>
    </location>
</feature>
<dbReference type="InterPro" id="IPR036691">
    <property type="entry name" value="Endo/exonu/phosph_ase_sf"/>
</dbReference>